<evidence type="ECO:0000313" key="2">
    <source>
        <dbReference type="Proteomes" id="UP000294003"/>
    </source>
</evidence>
<dbReference type="EMBL" id="QJNS01000392">
    <property type="protein sequence ID" value="RYO78284.1"/>
    <property type="molecule type" value="Genomic_DNA"/>
</dbReference>
<organism evidence="1 2">
    <name type="scientific">Monosporascus cannonballus</name>
    <dbReference type="NCBI Taxonomy" id="155416"/>
    <lineage>
        <taxon>Eukaryota</taxon>
        <taxon>Fungi</taxon>
        <taxon>Dikarya</taxon>
        <taxon>Ascomycota</taxon>
        <taxon>Pezizomycotina</taxon>
        <taxon>Sordariomycetes</taxon>
        <taxon>Xylariomycetidae</taxon>
        <taxon>Xylariales</taxon>
        <taxon>Xylariales incertae sedis</taxon>
        <taxon>Monosporascus</taxon>
    </lineage>
</organism>
<proteinExistence type="predicted"/>
<dbReference type="Proteomes" id="UP000294003">
    <property type="component" value="Unassembled WGS sequence"/>
</dbReference>
<name>A0ABY0GVR4_9PEZI</name>
<accession>A0ABY0GVR4</accession>
<sequence length="234" mass="24736">MRTAKGSLAAPRVFFGSQKLFAKSFWSISRSPASMGENEESAASSDVAPGSRASKYSKLLALMDAGAADEQQNPGLSHQELAQDFSNAPIFTAAVDKFVHSALPPGEQTSELVPQYGLIGSRVGLGGTTASREDGLVIGNVNVPWSAFICGSQGAGKSHTLCCLLENALVTNNDAGARPPPLAGMVMHYDSYSSHNTTQVCEAAYLCSSCTPVTVLVSPSNIWAMKRFWISRES</sequence>
<evidence type="ECO:0000313" key="1">
    <source>
        <dbReference type="EMBL" id="RYO78284.1"/>
    </source>
</evidence>
<gene>
    <name evidence="1" type="ORF">DL762_008766</name>
</gene>
<keyword evidence="2" id="KW-1185">Reference proteome</keyword>
<reference evidence="1 2" key="1">
    <citation type="submission" date="2018-06" db="EMBL/GenBank/DDBJ databases">
        <title>Complete Genomes of Monosporascus.</title>
        <authorList>
            <person name="Robinson A.J."/>
            <person name="Natvig D.O."/>
        </authorList>
    </citation>
    <scope>NUCLEOTIDE SEQUENCE [LARGE SCALE GENOMIC DNA]</scope>
    <source>
        <strain evidence="1 2">CBS 609.92</strain>
    </source>
</reference>
<protein>
    <submittedName>
        <fullName evidence="1">Uncharacterized protein</fullName>
    </submittedName>
</protein>
<comment type="caution">
    <text evidence="1">The sequence shown here is derived from an EMBL/GenBank/DDBJ whole genome shotgun (WGS) entry which is preliminary data.</text>
</comment>